<dbReference type="EMBL" id="MU002143">
    <property type="protein sequence ID" value="KAF2789361.1"/>
    <property type="molecule type" value="Genomic_DNA"/>
</dbReference>
<dbReference type="OrthoDB" id="265717at2759"/>
<dbReference type="Proteomes" id="UP000799757">
    <property type="component" value="Unassembled WGS sequence"/>
</dbReference>
<feature type="chain" id="PRO_5025339661" evidence="1">
    <location>
        <begin position="21"/>
        <end position="362"/>
    </location>
</feature>
<dbReference type="SUPFAM" id="SSF82199">
    <property type="entry name" value="SET domain"/>
    <property type="match status" value="1"/>
</dbReference>
<reference evidence="3" key="1">
    <citation type="journal article" date="2020" name="Stud. Mycol.">
        <title>101 Dothideomycetes genomes: a test case for predicting lifestyles and emergence of pathogens.</title>
        <authorList>
            <person name="Haridas S."/>
            <person name="Albert R."/>
            <person name="Binder M."/>
            <person name="Bloem J."/>
            <person name="Labutti K."/>
            <person name="Salamov A."/>
            <person name="Andreopoulos B."/>
            <person name="Baker S."/>
            <person name="Barry K."/>
            <person name="Bills G."/>
            <person name="Bluhm B."/>
            <person name="Cannon C."/>
            <person name="Castanera R."/>
            <person name="Culley D."/>
            <person name="Daum C."/>
            <person name="Ezra D."/>
            <person name="Gonzalez J."/>
            <person name="Henrissat B."/>
            <person name="Kuo A."/>
            <person name="Liang C."/>
            <person name="Lipzen A."/>
            <person name="Lutzoni F."/>
            <person name="Magnuson J."/>
            <person name="Mondo S."/>
            <person name="Nolan M."/>
            <person name="Ohm R."/>
            <person name="Pangilinan J."/>
            <person name="Park H.-J."/>
            <person name="Ramirez L."/>
            <person name="Alfaro M."/>
            <person name="Sun H."/>
            <person name="Tritt A."/>
            <person name="Yoshinaga Y."/>
            <person name="Zwiers L.-H."/>
            <person name="Turgeon B."/>
            <person name="Goodwin S."/>
            <person name="Spatafora J."/>
            <person name="Crous P."/>
            <person name="Grigoriev I."/>
        </authorList>
    </citation>
    <scope>NUCLEOTIDE SEQUENCE</scope>
    <source>
        <strain evidence="3">CBS 109.77</strain>
    </source>
</reference>
<dbReference type="InterPro" id="IPR011990">
    <property type="entry name" value="TPR-like_helical_dom_sf"/>
</dbReference>
<dbReference type="Gene3D" id="2.170.270.10">
    <property type="entry name" value="SET domain"/>
    <property type="match status" value="1"/>
</dbReference>
<dbReference type="InterPro" id="IPR001214">
    <property type="entry name" value="SET_dom"/>
</dbReference>
<gene>
    <name evidence="3" type="ORF">K505DRAFT_365679</name>
</gene>
<organism evidence="3 4">
    <name type="scientific">Melanomma pulvis-pyrius CBS 109.77</name>
    <dbReference type="NCBI Taxonomy" id="1314802"/>
    <lineage>
        <taxon>Eukaryota</taxon>
        <taxon>Fungi</taxon>
        <taxon>Dikarya</taxon>
        <taxon>Ascomycota</taxon>
        <taxon>Pezizomycotina</taxon>
        <taxon>Dothideomycetes</taxon>
        <taxon>Pleosporomycetidae</taxon>
        <taxon>Pleosporales</taxon>
        <taxon>Melanommataceae</taxon>
        <taxon>Melanomma</taxon>
    </lineage>
</organism>
<keyword evidence="4" id="KW-1185">Reference proteome</keyword>
<name>A0A6A6WZL5_9PLEO</name>
<evidence type="ECO:0000259" key="2">
    <source>
        <dbReference type="PROSITE" id="PS50280"/>
    </source>
</evidence>
<proteinExistence type="predicted"/>
<dbReference type="PROSITE" id="PS50280">
    <property type="entry name" value="SET"/>
    <property type="match status" value="1"/>
</dbReference>
<accession>A0A6A6WZL5</accession>
<dbReference type="CDD" id="cd20071">
    <property type="entry name" value="SET_SMYD"/>
    <property type="match status" value="1"/>
</dbReference>
<protein>
    <submittedName>
        <fullName evidence="3">SET domain-containing protein</fullName>
    </submittedName>
</protein>
<dbReference type="InterPro" id="IPR046341">
    <property type="entry name" value="SET_dom_sf"/>
</dbReference>
<dbReference type="SMART" id="SM00317">
    <property type="entry name" value="SET"/>
    <property type="match status" value="1"/>
</dbReference>
<dbReference type="PANTHER" id="PTHR47332:SF4">
    <property type="entry name" value="SET DOMAIN-CONTAINING PROTEIN 5"/>
    <property type="match status" value="1"/>
</dbReference>
<evidence type="ECO:0000313" key="3">
    <source>
        <dbReference type="EMBL" id="KAF2789361.1"/>
    </source>
</evidence>
<dbReference type="Gene3D" id="1.25.40.10">
    <property type="entry name" value="Tetratricopeptide repeat domain"/>
    <property type="match status" value="1"/>
</dbReference>
<evidence type="ECO:0000256" key="1">
    <source>
        <dbReference type="SAM" id="SignalP"/>
    </source>
</evidence>
<keyword evidence="1" id="KW-0732">Signal</keyword>
<feature type="signal peptide" evidence="1">
    <location>
        <begin position="1"/>
        <end position="20"/>
    </location>
</feature>
<dbReference type="Pfam" id="PF00856">
    <property type="entry name" value="SET"/>
    <property type="match status" value="1"/>
</dbReference>
<dbReference type="AlphaFoldDB" id="A0A6A6WZL5"/>
<dbReference type="PANTHER" id="PTHR47332">
    <property type="entry name" value="SET DOMAIN-CONTAINING PROTEIN 5"/>
    <property type="match status" value="1"/>
</dbReference>
<evidence type="ECO:0000313" key="4">
    <source>
        <dbReference type="Proteomes" id="UP000799757"/>
    </source>
</evidence>
<dbReference type="InterPro" id="IPR053185">
    <property type="entry name" value="SET_domain_protein"/>
</dbReference>
<feature type="domain" description="SET" evidence="2">
    <location>
        <begin position="52"/>
        <end position="205"/>
    </location>
</feature>
<sequence>MFSSSSLLLAQLSLLSAVLASSVTCNSPIPSSQYLHDIPSWQSQNFSCTGSPAIHTIRNSLGKGLGVFATRAIEPGMVIFHEAPAILIHPPEFRDGVGYPLSGIAQLIQSAFDALSADRKAEVMSLTAHYTSAEKASPNRDELVPIFRSNAYNSGQQIGLYPKIARINHGCRPNTSYLWNARLGKQVVYASRRIEEGEELSISYIPLLHTHEEREKRLDQYGFKCTCEACALEKDEKDASDQRRKDIRQAFTDFNSHLTLTVPQSKSGKKRAQEKADASLQLVKIVEEEELADYYAQIYRIAAISHAKVEAWPAAAQFALKSYQIYLMADEQSEQTIEMQMLTSSFIESWNNHLRNKAMQKD</sequence>